<keyword evidence="5" id="KW-0997">Cell inner membrane</keyword>
<dbReference type="SUPFAM" id="SSF54523">
    <property type="entry name" value="Pili subunits"/>
    <property type="match status" value="1"/>
</dbReference>
<dbReference type="GO" id="GO:0015628">
    <property type="term" value="P:protein secretion by the type II secretion system"/>
    <property type="evidence" value="ECO:0007669"/>
    <property type="project" value="InterPro"/>
</dbReference>
<keyword evidence="7 12" id="KW-1133">Transmembrane helix</keyword>
<dbReference type="InterPro" id="IPR045584">
    <property type="entry name" value="Pilin-like"/>
</dbReference>
<organism evidence="14 15">
    <name type="scientific">Tahibacter aquaticus</name>
    <dbReference type="NCBI Taxonomy" id="520092"/>
    <lineage>
        <taxon>Bacteria</taxon>
        <taxon>Pseudomonadati</taxon>
        <taxon>Pseudomonadota</taxon>
        <taxon>Gammaproteobacteria</taxon>
        <taxon>Lysobacterales</taxon>
        <taxon>Rhodanobacteraceae</taxon>
        <taxon>Tahibacter</taxon>
    </lineage>
</organism>
<evidence type="ECO:0000256" key="8">
    <source>
        <dbReference type="ARBA" id="ARBA00023136"/>
    </source>
</evidence>
<dbReference type="Proteomes" id="UP000295293">
    <property type="component" value="Unassembled WGS sequence"/>
</dbReference>
<evidence type="ECO:0000313" key="14">
    <source>
        <dbReference type="EMBL" id="TDR43104.1"/>
    </source>
</evidence>
<evidence type="ECO:0000256" key="10">
    <source>
        <dbReference type="ARBA" id="ARBA00030775"/>
    </source>
</evidence>
<accession>A0A4R6YWA6</accession>
<dbReference type="GO" id="GO:0005886">
    <property type="term" value="C:plasma membrane"/>
    <property type="evidence" value="ECO:0007669"/>
    <property type="project" value="UniProtKB-SubCell"/>
</dbReference>
<keyword evidence="3" id="KW-1003">Cell membrane</keyword>
<evidence type="ECO:0000256" key="5">
    <source>
        <dbReference type="ARBA" id="ARBA00022519"/>
    </source>
</evidence>
<evidence type="ECO:0000256" key="12">
    <source>
        <dbReference type="SAM" id="Phobius"/>
    </source>
</evidence>
<evidence type="ECO:0000313" key="15">
    <source>
        <dbReference type="Proteomes" id="UP000295293"/>
    </source>
</evidence>
<dbReference type="Pfam" id="PF07963">
    <property type="entry name" value="N_methyl"/>
    <property type="match status" value="1"/>
</dbReference>
<dbReference type="NCBIfam" id="TIGR02532">
    <property type="entry name" value="IV_pilin_GFxxxE"/>
    <property type="match status" value="1"/>
</dbReference>
<feature type="transmembrane region" description="Helical" evidence="12">
    <location>
        <begin position="21"/>
        <end position="41"/>
    </location>
</feature>
<comment type="similarity">
    <text evidence="9">Belongs to the GSP H family.</text>
</comment>
<sequence>MSMFRFRLRTARLNRVAQRGFTLMELLITMAIAAILVGVALPSFRESMVRTAVTQTGNDIVLDLNTARAEAVKRGFNTAVIAKTPGNWTLGWEIWVDINGNGVFTEAGTDVLIRDHLRIDDPYRVLGAPRSGGAATQIVYNGTGAVNGGAYDFVVCRPNTPNGQNRAVLVGNNGTVSSQRKPPAGMAVSCPP</sequence>
<keyword evidence="4" id="KW-0488">Methylation</keyword>
<protein>
    <recommendedName>
        <fullName evidence="2">Type II secretion system protein H</fullName>
    </recommendedName>
    <alternativeName>
        <fullName evidence="10">General secretion pathway protein H</fullName>
    </alternativeName>
</protein>
<evidence type="ECO:0000259" key="13">
    <source>
        <dbReference type="Pfam" id="PF12019"/>
    </source>
</evidence>
<dbReference type="AlphaFoldDB" id="A0A4R6YWA6"/>
<dbReference type="Pfam" id="PF12019">
    <property type="entry name" value="GspH"/>
    <property type="match status" value="1"/>
</dbReference>
<evidence type="ECO:0000256" key="4">
    <source>
        <dbReference type="ARBA" id="ARBA00022481"/>
    </source>
</evidence>
<evidence type="ECO:0000256" key="1">
    <source>
        <dbReference type="ARBA" id="ARBA00004377"/>
    </source>
</evidence>
<keyword evidence="15" id="KW-1185">Reference proteome</keyword>
<comment type="subcellular location">
    <subcellularLocation>
        <location evidence="1">Cell inner membrane</location>
        <topology evidence="1">Single-pass membrane protein</topology>
    </subcellularLocation>
</comment>
<dbReference type="GO" id="GO:0015627">
    <property type="term" value="C:type II protein secretion system complex"/>
    <property type="evidence" value="ECO:0007669"/>
    <property type="project" value="InterPro"/>
</dbReference>
<keyword evidence="6 12" id="KW-0812">Transmembrane</keyword>
<evidence type="ECO:0000256" key="2">
    <source>
        <dbReference type="ARBA" id="ARBA00021549"/>
    </source>
</evidence>
<reference evidence="14 15" key="1">
    <citation type="submission" date="2019-03" db="EMBL/GenBank/DDBJ databases">
        <title>Genomic Encyclopedia of Type Strains, Phase IV (KMG-IV): sequencing the most valuable type-strain genomes for metagenomic binning, comparative biology and taxonomic classification.</title>
        <authorList>
            <person name="Goeker M."/>
        </authorList>
    </citation>
    <scope>NUCLEOTIDE SEQUENCE [LARGE SCALE GENOMIC DNA]</scope>
    <source>
        <strain evidence="14 15">DSM 21667</strain>
    </source>
</reference>
<proteinExistence type="inferred from homology"/>
<dbReference type="RefSeq" id="WP_133819022.1">
    <property type="nucleotide sequence ID" value="NZ_SNZH01000007.1"/>
</dbReference>
<comment type="caution">
    <text evidence="14">The sequence shown here is derived from an EMBL/GenBank/DDBJ whole genome shotgun (WGS) entry which is preliminary data.</text>
</comment>
<evidence type="ECO:0000256" key="11">
    <source>
        <dbReference type="SAM" id="MobiDB-lite"/>
    </source>
</evidence>
<evidence type="ECO:0000256" key="7">
    <source>
        <dbReference type="ARBA" id="ARBA00022989"/>
    </source>
</evidence>
<feature type="domain" description="General secretion pathway GspH" evidence="13">
    <location>
        <begin position="58"/>
        <end position="174"/>
    </location>
</feature>
<evidence type="ECO:0000256" key="9">
    <source>
        <dbReference type="ARBA" id="ARBA00025772"/>
    </source>
</evidence>
<dbReference type="InterPro" id="IPR012902">
    <property type="entry name" value="N_methyl_site"/>
</dbReference>
<dbReference type="InterPro" id="IPR022346">
    <property type="entry name" value="T2SS_GspH"/>
</dbReference>
<dbReference type="OrthoDB" id="2313614at2"/>
<gene>
    <name evidence="14" type="ORF">DFR29_107110</name>
</gene>
<keyword evidence="8 12" id="KW-0472">Membrane</keyword>
<dbReference type="Gene3D" id="3.55.40.10">
    <property type="entry name" value="minor pseudopilin epsh domain"/>
    <property type="match status" value="1"/>
</dbReference>
<dbReference type="EMBL" id="SNZH01000007">
    <property type="protein sequence ID" value="TDR43104.1"/>
    <property type="molecule type" value="Genomic_DNA"/>
</dbReference>
<feature type="region of interest" description="Disordered" evidence="11">
    <location>
        <begin position="173"/>
        <end position="192"/>
    </location>
</feature>
<evidence type="ECO:0000256" key="6">
    <source>
        <dbReference type="ARBA" id="ARBA00022692"/>
    </source>
</evidence>
<evidence type="ECO:0000256" key="3">
    <source>
        <dbReference type="ARBA" id="ARBA00022475"/>
    </source>
</evidence>
<name>A0A4R6YWA6_9GAMM</name>